<proteinExistence type="predicted"/>
<evidence type="ECO:0008006" key="3">
    <source>
        <dbReference type="Google" id="ProtNLM"/>
    </source>
</evidence>
<protein>
    <recommendedName>
        <fullName evidence="3">SCP2 domain-containing protein</fullName>
    </recommendedName>
</protein>
<sequence>MQSSESLSNAGGLPPRDAAWFRQVAQCINDDPEMDLVGQHLNATVAFAFGAQRHHLVLQHGKVVDVRHGKKLDWRVDFGFRAPDAVWDKFFSRPAPPLYNSVFAMAMRVDEFEMEGDTLLFAQNARSMTRLLELMQIQGQPQ</sequence>
<gene>
    <name evidence="1" type="ORF">RXV79_06470</name>
</gene>
<accession>A0ABZ0D382</accession>
<name>A0ABZ0D382_9BURK</name>
<evidence type="ECO:0000313" key="2">
    <source>
        <dbReference type="Proteomes" id="UP001303946"/>
    </source>
</evidence>
<dbReference type="RefSeq" id="WP_304304820.1">
    <property type="nucleotide sequence ID" value="NZ_CP136336.1"/>
</dbReference>
<dbReference type="Proteomes" id="UP001303946">
    <property type="component" value="Chromosome"/>
</dbReference>
<keyword evidence="2" id="KW-1185">Reference proteome</keyword>
<organism evidence="1 2">
    <name type="scientific">Piscinibacter gummiphilus</name>
    <dbReference type="NCBI Taxonomy" id="946333"/>
    <lineage>
        <taxon>Bacteria</taxon>
        <taxon>Pseudomonadati</taxon>
        <taxon>Pseudomonadota</taxon>
        <taxon>Betaproteobacteria</taxon>
        <taxon>Burkholderiales</taxon>
        <taxon>Sphaerotilaceae</taxon>
        <taxon>Piscinibacter</taxon>
    </lineage>
</organism>
<dbReference type="SUPFAM" id="SSF55718">
    <property type="entry name" value="SCP-like"/>
    <property type="match status" value="1"/>
</dbReference>
<dbReference type="Gene3D" id="3.30.1050.10">
    <property type="entry name" value="SCP2 sterol-binding domain"/>
    <property type="match status" value="1"/>
</dbReference>
<evidence type="ECO:0000313" key="1">
    <source>
        <dbReference type="EMBL" id="WOB09702.1"/>
    </source>
</evidence>
<dbReference type="InterPro" id="IPR036527">
    <property type="entry name" value="SCP2_sterol-bd_dom_sf"/>
</dbReference>
<reference evidence="1 2" key="1">
    <citation type="submission" date="2023-10" db="EMBL/GenBank/DDBJ databases">
        <title>Bacteria for the degradation of biodegradable plastic PBAT(Polybutylene adipate terephthalate).</title>
        <authorList>
            <person name="Weon H.-Y."/>
            <person name="Yeon J."/>
        </authorList>
    </citation>
    <scope>NUCLEOTIDE SEQUENCE [LARGE SCALE GENOMIC DNA]</scope>
    <source>
        <strain evidence="1 2">SBD 7-3</strain>
    </source>
</reference>
<dbReference type="EMBL" id="CP136336">
    <property type="protein sequence ID" value="WOB09702.1"/>
    <property type="molecule type" value="Genomic_DNA"/>
</dbReference>